<protein>
    <recommendedName>
        <fullName evidence="5">17 kDa surface antigen</fullName>
    </recommendedName>
</protein>
<reference evidence="3 4" key="1">
    <citation type="submission" date="2023-10" db="EMBL/GenBank/DDBJ databases">
        <title>Novel methanotroph of the genus Methylocapsa from a subarctic wetland.</title>
        <authorList>
            <person name="Belova S.E."/>
            <person name="Oshkin I.Y."/>
            <person name="Miroshnikov K."/>
            <person name="Dedysh S.N."/>
        </authorList>
    </citation>
    <scope>NUCLEOTIDE SEQUENCE [LARGE SCALE GENOMIC DNA]</scope>
    <source>
        <strain evidence="3 4">RX1</strain>
    </source>
</reference>
<dbReference type="EMBL" id="CP136862">
    <property type="protein sequence ID" value="WOJ91071.1"/>
    <property type="molecule type" value="Genomic_DNA"/>
</dbReference>
<keyword evidence="4" id="KW-1185">Reference proteome</keyword>
<gene>
    <name evidence="3" type="ORF">RZS28_07265</name>
</gene>
<evidence type="ECO:0000313" key="3">
    <source>
        <dbReference type="EMBL" id="WOJ91071.1"/>
    </source>
</evidence>
<proteinExistence type="predicted"/>
<keyword evidence="2" id="KW-0732">Signal</keyword>
<organism evidence="3 4">
    <name type="scientific">Methylocapsa polymorpha</name>
    <dbReference type="NCBI Taxonomy" id="3080828"/>
    <lineage>
        <taxon>Bacteria</taxon>
        <taxon>Pseudomonadati</taxon>
        <taxon>Pseudomonadota</taxon>
        <taxon>Alphaproteobacteria</taxon>
        <taxon>Hyphomicrobiales</taxon>
        <taxon>Beijerinckiaceae</taxon>
        <taxon>Methylocapsa</taxon>
    </lineage>
</organism>
<dbReference type="RefSeq" id="WP_407340660.1">
    <property type="nucleotide sequence ID" value="NZ_CP136862.1"/>
</dbReference>
<evidence type="ECO:0000256" key="1">
    <source>
        <dbReference type="SAM" id="MobiDB-lite"/>
    </source>
</evidence>
<feature type="chain" id="PRO_5045702271" description="17 kDa surface antigen" evidence="2">
    <location>
        <begin position="25"/>
        <end position="85"/>
    </location>
</feature>
<accession>A0ABZ0HWC4</accession>
<dbReference type="Proteomes" id="UP001626536">
    <property type="component" value="Chromosome"/>
</dbReference>
<name>A0ABZ0HWC4_9HYPH</name>
<evidence type="ECO:0000256" key="2">
    <source>
        <dbReference type="SAM" id="SignalP"/>
    </source>
</evidence>
<sequence>MRNMLFVSALVGATAFSAVGPAEARPGGCIKGAIVGGIAGHFVGHGGVGAAAGCAYGVHKRNEYNRQENNEGRSSSDERSGNGRY</sequence>
<feature type="region of interest" description="Disordered" evidence="1">
    <location>
        <begin position="62"/>
        <end position="85"/>
    </location>
</feature>
<evidence type="ECO:0000313" key="4">
    <source>
        <dbReference type="Proteomes" id="UP001626536"/>
    </source>
</evidence>
<feature type="signal peptide" evidence="2">
    <location>
        <begin position="1"/>
        <end position="24"/>
    </location>
</feature>
<evidence type="ECO:0008006" key="5">
    <source>
        <dbReference type="Google" id="ProtNLM"/>
    </source>
</evidence>